<evidence type="ECO:0000313" key="3">
    <source>
        <dbReference type="Proteomes" id="UP001054945"/>
    </source>
</evidence>
<dbReference type="EMBL" id="BPLR01007938">
    <property type="protein sequence ID" value="GIY20801.1"/>
    <property type="molecule type" value="Genomic_DNA"/>
</dbReference>
<protein>
    <submittedName>
        <fullName evidence="2">Uncharacterized protein</fullName>
    </submittedName>
</protein>
<keyword evidence="3" id="KW-1185">Reference proteome</keyword>
<comment type="caution">
    <text evidence="2">The sequence shown here is derived from an EMBL/GenBank/DDBJ whole genome shotgun (WGS) entry which is preliminary data.</text>
</comment>
<sequence>MSPNSFLLRFSMSALFDQKRRSDVPRRPLSTILQISQNFRCRPVGEDGHRQIAIAGEGEHSAASAKDLVIRKKKDLYRSSRTAESEIARCVHTEDLEMKQRSSHKRRNLRLRIVRCTSDSYCQQDLPQASNAEERGMSSSNNRTPSLSRCILPRRPLVLSAAPGASAE</sequence>
<evidence type="ECO:0000256" key="1">
    <source>
        <dbReference type="SAM" id="MobiDB-lite"/>
    </source>
</evidence>
<organism evidence="2 3">
    <name type="scientific">Caerostris extrusa</name>
    <name type="common">Bark spider</name>
    <name type="synonym">Caerostris bankana</name>
    <dbReference type="NCBI Taxonomy" id="172846"/>
    <lineage>
        <taxon>Eukaryota</taxon>
        <taxon>Metazoa</taxon>
        <taxon>Ecdysozoa</taxon>
        <taxon>Arthropoda</taxon>
        <taxon>Chelicerata</taxon>
        <taxon>Arachnida</taxon>
        <taxon>Araneae</taxon>
        <taxon>Araneomorphae</taxon>
        <taxon>Entelegynae</taxon>
        <taxon>Araneoidea</taxon>
        <taxon>Araneidae</taxon>
        <taxon>Caerostris</taxon>
    </lineage>
</organism>
<feature type="compositionally biased region" description="Polar residues" evidence="1">
    <location>
        <begin position="127"/>
        <end position="147"/>
    </location>
</feature>
<proteinExistence type="predicted"/>
<name>A0AAV4RKE6_CAEEX</name>
<feature type="region of interest" description="Disordered" evidence="1">
    <location>
        <begin position="127"/>
        <end position="148"/>
    </location>
</feature>
<evidence type="ECO:0000313" key="2">
    <source>
        <dbReference type="EMBL" id="GIY20801.1"/>
    </source>
</evidence>
<dbReference type="Proteomes" id="UP001054945">
    <property type="component" value="Unassembled WGS sequence"/>
</dbReference>
<reference evidence="2 3" key="1">
    <citation type="submission" date="2021-06" db="EMBL/GenBank/DDBJ databases">
        <title>Caerostris extrusa draft genome.</title>
        <authorList>
            <person name="Kono N."/>
            <person name="Arakawa K."/>
        </authorList>
    </citation>
    <scope>NUCLEOTIDE SEQUENCE [LARGE SCALE GENOMIC DNA]</scope>
</reference>
<accession>A0AAV4RKE6</accession>
<gene>
    <name evidence="2" type="ORF">CEXT_61521</name>
</gene>
<dbReference type="AlphaFoldDB" id="A0AAV4RKE6"/>